<feature type="region of interest" description="Disordered" evidence="1">
    <location>
        <begin position="74"/>
        <end position="130"/>
    </location>
</feature>
<proteinExistence type="predicted"/>
<sequence length="130" mass="13839">MRFQSLLLLGLSAVLTVVTAAAEPGSDIYRSTSNAVARRGLPNANVYAAEPGLDLNDEEDSNFEVEDFDDGDVADVVDGDIRRSSPIGTKATTTTKPSPKKSTSTSSKRKSKKATITAKHTLPTTTTPKR</sequence>
<comment type="caution">
    <text evidence="3">The sequence shown here is derived from an EMBL/GenBank/DDBJ whole genome shotgun (WGS) entry which is preliminary data.</text>
</comment>
<name>A0ABQ7KDX8_9FUNG</name>
<feature type="chain" id="PRO_5045318754" evidence="2">
    <location>
        <begin position="23"/>
        <end position="130"/>
    </location>
</feature>
<keyword evidence="2" id="KW-0732">Signal</keyword>
<evidence type="ECO:0000313" key="4">
    <source>
        <dbReference type="Proteomes" id="UP001194696"/>
    </source>
</evidence>
<dbReference type="EMBL" id="JAAAIM010000038">
    <property type="protein sequence ID" value="KAG0297175.1"/>
    <property type="molecule type" value="Genomic_DNA"/>
</dbReference>
<reference evidence="3 4" key="1">
    <citation type="journal article" date="2020" name="Fungal Divers.">
        <title>Resolving the Mortierellaceae phylogeny through synthesis of multi-gene phylogenetics and phylogenomics.</title>
        <authorList>
            <person name="Vandepol N."/>
            <person name="Liber J."/>
            <person name="Desiro A."/>
            <person name="Na H."/>
            <person name="Kennedy M."/>
            <person name="Barry K."/>
            <person name="Grigoriev I.V."/>
            <person name="Miller A.N."/>
            <person name="O'Donnell K."/>
            <person name="Stajich J.E."/>
            <person name="Bonito G."/>
        </authorList>
    </citation>
    <scope>NUCLEOTIDE SEQUENCE [LARGE SCALE GENOMIC DNA]</scope>
    <source>
        <strain evidence="3 4">AD045</strain>
    </source>
</reference>
<organism evidence="3 4">
    <name type="scientific">Linnemannia gamsii</name>
    <dbReference type="NCBI Taxonomy" id="64522"/>
    <lineage>
        <taxon>Eukaryota</taxon>
        <taxon>Fungi</taxon>
        <taxon>Fungi incertae sedis</taxon>
        <taxon>Mucoromycota</taxon>
        <taxon>Mortierellomycotina</taxon>
        <taxon>Mortierellomycetes</taxon>
        <taxon>Mortierellales</taxon>
        <taxon>Mortierellaceae</taxon>
        <taxon>Linnemannia</taxon>
    </lineage>
</organism>
<evidence type="ECO:0000256" key="1">
    <source>
        <dbReference type="SAM" id="MobiDB-lite"/>
    </source>
</evidence>
<feature type="compositionally biased region" description="Low complexity" evidence="1">
    <location>
        <begin position="114"/>
        <end position="130"/>
    </location>
</feature>
<protein>
    <submittedName>
        <fullName evidence="3">Uncharacterized protein</fullName>
    </submittedName>
</protein>
<evidence type="ECO:0000256" key="2">
    <source>
        <dbReference type="SAM" id="SignalP"/>
    </source>
</evidence>
<feature type="non-terminal residue" evidence="3">
    <location>
        <position position="130"/>
    </location>
</feature>
<feature type="compositionally biased region" description="Low complexity" evidence="1">
    <location>
        <begin position="84"/>
        <end position="106"/>
    </location>
</feature>
<dbReference type="Proteomes" id="UP001194696">
    <property type="component" value="Unassembled WGS sequence"/>
</dbReference>
<keyword evidence="4" id="KW-1185">Reference proteome</keyword>
<feature type="signal peptide" evidence="2">
    <location>
        <begin position="1"/>
        <end position="22"/>
    </location>
</feature>
<accession>A0ABQ7KDX8</accession>
<evidence type="ECO:0000313" key="3">
    <source>
        <dbReference type="EMBL" id="KAG0297175.1"/>
    </source>
</evidence>
<gene>
    <name evidence="3" type="ORF">BGZ96_007384</name>
</gene>